<gene>
    <name evidence="1" type="ORF">AAF712_010691</name>
</gene>
<comment type="caution">
    <text evidence="1">The sequence shown here is derived from an EMBL/GenBank/DDBJ whole genome shotgun (WGS) entry which is preliminary data.</text>
</comment>
<protein>
    <submittedName>
        <fullName evidence="1">Uncharacterized protein</fullName>
    </submittedName>
</protein>
<sequence length="162" mass="18652">MVGPRTDTSRQLRDEYDQIWRDVEVFSGFDVDMLDRSYWRFKCRHGEGDGGVYVMQRESWDSPMSVQHTTNAKKTIGGDLLANLLQLSGIGEYIPPFKITINPDDRPIVRNDWHLWEKGDMAAMRRGFLSSCSPSTLHDFPPLLFPARSHRYVKPSLRLPGP</sequence>
<accession>A0ABR2ZPU8</accession>
<dbReference type="Proteomes" id="UP001437256">
    <property type="component" value="Unassembled WGS sequence"/>
</dbReference>
<name>A0ABR2ZPU8_9AGAR</name>
<keyword evidence="2" id="KW-1185">Reference proteome</keyword>
<dbReference type="EMBL" id="JBBXMP010000105">
    <property type="protein sequence ID" value="KAL0062412.1"/>
    <property type="molecule type" value="Genomic_DNA"/>
</dbReference>
<proteinExistence type="predicted"/>
<reference evidence="1 2" key="1">
    <citation type="submission" date="2024-05" db="EMBL/GenBank/DDBJ databases">
        <title>A draft genome resource for the thread blight pathogen Marasmius tenuissimus strain MS-2.</title>
        <authorList>
            <person name="Yulfo-Soto G.E."/>
            <person name="Baruah I.K."/>
            <person name="Amoako-Attah I."/>
            <person name="Bukari Y."/>
            <person name="Meinhardt L.W."/>
            <person name="Bailey B.A."/>
            <person name="Cohen S.P."/>
        </authorList>
    </citation>
    <scope>NUCLEOTIDE SEQUENCE [LARGE SCALE GENOMIC DNA]</scope>
    <source>
        <strain evidence="1 2">MS-2</strain>
    </source>
</reference>
<evidence type="ECO:0000313" key="2">
    <source>
        <dbReference type="Proteomes" id="UP001437256"/>
    </source>
</evidence>
<evidence type="ECO:0000313" key="1">
    <source>
        <dbReference type="EMBL" id="KAL0062412.1"/>
    </source>
</evidence>
<organism evidence="1 2">
    <name type="scientific">Marasmius tenuissimus</name>
    <dbReference type="NCBI Taxonomy" id="585030"/>
    <lineage>
        <taxon>Eukaryota</taxon>
        <taxon>Fungi</taxon>
        <taxon>Dikarya</taxon>
        <taxon>Basidiomycota</taxon>
        <taxon>Agaricomycotina</taxon>
        <taxon>Agaricomycetes</taxon>
        <taxon>Agaricomycetidae</taxon>
        <taxon>Agaricales</taxon>
        <taxon>Marasmiineae</taxon>
        <taxon>Marasmiaceae</taxon>
        <taxon>Marasmius</taxon>
    </lineage>
</organism>